<organism evidence="8 9">
    <name type="scientific">Ligilactobacillus salitolerans</name>
    <dbReference type="NCBI Taxonomy" id="1808352"/>
    <lineage>
        <taxon>Bacteria</taxon>
        <taxon>Bacillati</taxon>
        <taxon>Bacillota</taxon>
        <taxon>Bacilli</taxon>
        <taxon>Lactobacillales</taxon>
        <taxon>Lactobacillaceae</taxon>
        <taxon>Ligilactobacillus</taxon>
    </lineage>
</organism>
<evidence type="ECO:0000313" key="8">
    <source>
        <dbReference type="EMBL" id="GBG94368.1"/>
    </source>
</evidence>
<dbReference type="EMBL" id="BFFP01000010">
    <property type="protein sequence ID" value="GBG94368.1"/>
    <property type="molecule type" value="Genomic_DNA"/>
</dbReference>
<evidence type="ECO:0000313" key="9">
    <source>
        <dbReference type="Proteomes" id="UP000286848"/>
    </source>
</evidence>
<evidence type="ECO:0000259" key="7">
    <source>
        <dbReference type="Pfam" id="PF12698"/>
    </source>
</evidence>
<feature type="transmembrane region" description="Helical" evidence="6">
    <location>
        <begin position="702"/>
        <end position="726"/>
    </location>
</feature>
<feature type="transmembrane region" description="Helical" evidence="6">
    <location>
        <begin position="7"/>
        <end position="27"/>
    </location>
</feature>
<evidence type="ECO:0000256" key="2">
    <source>
        <dbReference type="ARBA" id="ARBA00022692"/>
    </source>
</evidence>
<protein>
    <submittedName>
        <fullName evidence="8">Membrane protein</fullName>
    </submittedName>
</protein>
<dbReference type="PANTHER" id="PTHR43077:SF5">
    <property type="entry name" value="PHAGE INFECTION PROTEIN"/>
    <property type="match status" value="1"/>
</dbReference>
<dbReference type="InterPro" id="IPR051328">
    <property type="entry name" value="T7SS_ABC-Transporter"/>
</dbReference>
<evidence type="ECO:0000256" key="6">
    <source>
        <dbReference type="SAM" id="Phobius"/>
    </source>
</evidence>
<dbReference type="NCBIfam" id="TIGR03057">
    <property type="entry name" value="xxxLxxG_by_4"/>
    <property type="match status" value="4"/>
</dbReference>
<feature type="transmembrane region" description="Helical" evidence="6">
    <location>
        <begin position="746"/>
        <end position="771"/>
    </location>
</feature>
<evidence type="ECO:0000256" key="4">
    <source>
        <dbReference type="ARBA" id="ARBA00023136"/>
    </source>
</evidence>
<keyword evidence="3 6" id="KW-1133">Transmembrane helix</keyword>
<dbReference type="PANTHER" id="PTHR43077">
    <property type="entry name" value="TRANSPORT PERMEASE YVFS-RELATED"/>
    <property type="match status" value="1"/>
</dbReference>
<feature type="transmembrane region" description="Helical" evidence="6">
    <location>
        <begin position="777"/>
        <end position="798"/>
    </location>
</feature>
<keyword evidence="4 6" id="KW-0472">Membrane</keyword>
<dbReference type="AlphaFoldDB" id="A0A401IS61"/>
<dbReference type="GO" id="GO:0140359">
    <property type="term" value="F:ABC-type transporter activity"/>
    <property type="evidence" value="ECO:0007669"/>
    <property type="project" value="InterPro"/>
</dbReference>
<feature type="domain" description="ABC-2 type transporter transmembrane" evidence="7">
    <location>
        <begin position="12"/>
        <end position="882"/>
    </location>
</feature>
<evidence type="ECO:0000256" key="5">
    <source>
        <dbReference type="SAM" id="Coils"/>
    </source>
</evidence>
<feature type="transmembrane region" description="Helical" evidence="6">
    <location>
        <begin position="805"/>
        <end position="824"/>
    </location>
</feature>
<sequence>MIWRHKIILATILGIMLIPFLYSVFFLKSVWDPYGNVDKLPVAVVNNDRPVEFRGQKLNVGQQLVNNMKKQSGLDWHFVTEKRAQDGMAHHKYYMVVKIPDDFSQNAGTVLDEHPRKMNLQYQTNDSLNYIGQVITKEAAGELNSKVSRTVSTAYADTMFGVVKQVGTGFGKAAKGAVKLNDGSKALTNGLTTYTAGVKTLNNGVITLHSGVEPLSAGIVQLADGSLALDRGLRTYTGAVSQVNSGVQTLQAGASPLAQGVSQLNGGAQTLNSGVQQYTGAVSQLNGGLQQLAGSTDKLAGAAQQLQSLPYGVAGTYVLGQQVSYAVKEQIVPTLNKFSSMLTPENKQELQNLQNTTVAMKSQLADFGTTMTSLAGILGKIGTNDAESGTKAGTALQEIKKMSAEDQQKLQNAGVIEALTTTAKNAQANGEILNEIKQSTSGVNTKLSAAKDQLDAAQKQLTELNTLITSLESGGDSSNSVAQLAAVATQLQTATAKLNGSVNGTSQNTFKPAASGQQLEAQIAAITKNSQFNTVIPGLTQYLNGVKTAANGAQKLNQNGTQLRSGAGQLSNGLNTMNGQVPTLVGGINTLANGTSQLAANGGQLVSGSDTLAGGLSQLNGQVPLLVNGLDTLANGAAKLAGNSDTLNSASGQVAAGTGTLAQNLQDGAHEVNSTNLKKQNAQMFAAPTKLAHSNYSKVPNYGFALAPYMLSVALYVGALVFNLVYPLRKMGSDESTATEWFGSKVIIGGLVAIGNALVELLLMMVVGLHPQNVGGFLLNGITFSLAAMYIVMFLAVALDNPGRFIGMILLVIQLGASGGSFPIEITTGMHGFFQAINPFLPMTYSVYGFREALTGGFGSGQIMTSFGIMLIFIAVSLILLWAVMQLLHNRVTYEPGPSSVVQESGNGSENE</sequence>
<dbReference type="Pfam" id="PF12698">
    <property type="entry name" value="ABC2_membrane_3"/>
    <property type="match status" value="1"/>
</dbReference>
<dbReference type="GO" id="GO:0016020">
    <property type="term" value="C:membrane"/>
    <property type="evidence" value="ECO:0007669"/>
    <property type="project" value="UniProtKB-SubCell"/>
</dbReference>
<dbReference type="NCBIfam" id="TIGR03061">
    <property type="entry name" value="pip_yhgE_Nterm"/>
    <property type="match status" value="1"/>
</dbReference>
<dbReference type="Proteomes" id="UP000286848">
    <property type="component" value="Unassembled WGS sequence"/>
</dbReference>
<dbReference type="Gene3D" id="1.10.287.950">
    <property type="entry name" value="Methyl-accepting chemotaxis protein"/>
    <property type="match status" value="1"/>
</dbReference>
<evidence type="ECO:0000256" key="3">
    <source>
        <dbReference type="ARBA" id="ARBA00022989"/>
    </source>
</evidence>
<dbReference type="InterPro" id="IPR013525">
    <property type="entry name" value="ABC2_TM"/>
</dbReference>
<comment type="caution">
    <text evidence="8">The sequence shown here is derived from an EMBL/GenBank/DDBJ whole genome shotgun (WGS) entry which is preliminary data.</text>
</comment>
<comment type="subcellular location">
    <subcellularLocation>
        <location evidence="1">Membrane</location>
        <topology evidence="1">Multi-pass membrane protein</topology>
    </subcellularLocation>
</comment>
<dbReference type="NCBIfam" id="TIGR03062">
    <property type="entry name" value="pip_yhgE_Cterm"/>
    <property type="match status" value="1"/>
</dbReference>
<keyword evidence="2 6" id="KW-0812">Transmembrane</keyword>
<keyword evidence="5" id="KW-0175">Coiled coil</keyword>
<dbReference type="InterPro" id="IPR023908">
    <property type="entry name" value="xxxLxxG_rpt"/>
</dbReference>
<dbReference type="Gene3D" id="3.40.1710.10">
    <property type="entry name" value="abc type-2 transporter like domain"/>
    <property type="match status" value="1"/>
</dbReference>
<dbReference type="InterPro" id="IPR017500">
    <property type="entry name" value="Phage_infect_YhgE_N"/>
</dbReference>
<proteinExistence type="predicted"/>
<accession>A0A401IS61</accession>
<evidence type="ECO:0000256" key="1">
    <source>
        <dbReference type="ARBA" id="ARBA00004141"/>
    </source>
</evidence>
<name>A0A401IS61_9LACO</name>
<keyword evidence="9" id="KW-1185">Reference proteome</keyword>
<gene>
    <name evidence="8" type="ORF">LFYK43_08270</name>
</gene>
<dbReference type="InterPro" id="IPR017501">
    <property type="entry name" value="Phage_infect_YhgE_C"/>
</dbReference>
<feature type="transmembrane region" description="Helical" evidence="6">
    <location>
        <begin position="863"/>
        <end position="884"/>
    </location>
</feature>
<feature type="coiled-coil region" evidence="5">
    <location>
        <begin position="447"/>
        <end position="474"/>
    </location>
</feature>
<reference evidence="8 9" key="1">
    <citation type="journal article" date="2019" name="Int. J. Syst. Evol. Microbiol.">
        <title>Lactobacillus salitolerans sp. nov., a novel lactic acid bacterium isolated from spent mushroom substrates.</title>
        <authorList>
            <person name="Tohno M."/>
            <person name="Tanizawa Y."/>
            <person name="Kojima Y."/>
            <person name="Sakamoto M."/>
            <person name="Nakamura Y."/>
            <person name="Ohkuma M."/>
            <person name="Kobayashi H."/>
        </authorList>
    </citation>
    <scope>NUCLEOTIDE SEQUENCE [LARGE SCALE GENOMIC DNA]</scope>
    <source>
        <strain evidence="8 9">YK43</strain>
    </source>
</reference>